<comment type="similarity">
    <text evidence="2">Belongs to the RNase E/G family.</text>
</comment>
<evidence type="ECO:0000313" key="9">
    <source>
        <dbReference type="EMBL" id="ARO91190.1"/>
    </source>
</evidence>
<dbReference type="Pfam" id="PF10150">
    <property type="entry name" value="RNase_E_G"/>
    <property type="match status" value="1"/>
</dbReference>
<feature type="domain" description="RNA-binding protein AU-1/Ribonuclease E/G" evidence="8">
    <location>
        <begin position="121"/>
        <end position="393"/>
    </location>
</feature>
<keyword evidence="6" id="KW-0694">RNA-binding</keyword>
<dbReference type="GO" id="GO:0046872">
    <property type="term" value="F:metal ion binding"/>
    <property type="evidence" value="ECO:0007669"/>
    <property type="project" value="UniProtKB-KW"/>
</dbReference>
<dbReference type="PANTHER" id="PTHR30001">
    <property type="entry name" value="RIBONUCLEASE"/>
    <property type="match status" value="1"/>
</dbReference>
<evidence type="ECO:0000256" key="7">
    <source>
        <dbReference type="ARBA" id="ARBA00023436"/>
    </source>
</evidence>
<dbReference type="InterPro" id="IPR019307">
    <property type="entry name" value="RNA-bd_AU-1/RNase_E/G"/>
</dbReference>
<reference evidence="9" key="1">
    <citation type="submission" date="2017-03" db="EMBL/GenBank/DDBJ databases">
        <title>The new red algal subphylum Proteorhodophytina comprises the largest and most divergent plastid genomes known.</title>
        <authorList>
            <person name="Munoz-Gomez S.A."/>
            <person name="Mejia-Franco F.G."/>
            <person name="Durnin K."/>
            <person name="Morgan C."/>
            <person name="Grisdale C.J."/>
            <person name="Archibald J.M."/>
            <person name="Slamovits C.H."/>
        </authorList>
    </citation>
    <scope>NUCLEOTIDE SEQUENCE</scope>
    <source>
        <strain evidence="9">UTEX LB2060</strain>
    </source>
</reference>
<comment type="cofactor">
    <cofactor evidence="1">
        <name>Mg(2+)</name>
        <dbReference type="ChEBI" id="CHEBI:18420"/>
    </cofactor>
</comment>
<comment type="function">
    <text evidence="7">Involved in intercistronic processing of primary transcripts from chloroplast operons. The endonucleolytic activity of the enzyme depends on the number of phosphates at the 5' end, is inhibited by structured RNA, and preferentially cleaves A/U-rich sequences.</text>
</comment>
<accession>A0A1X9PUP0</accession>
<evidence type="ECO:0000256" key="3">
    <source>
        <dbReference type="ARBA" id="ARBA00022723"/>
    </source>
</evidence>
<dbReference type="GO" id="GO:0003723">
    <property type="term" value="F:RNA binding"/>
    <property type="evidence" value="ECO:0007669"/>
    <property type="project" value="UniProtKB-KW"/>
</dbReference>
<gene>
    <name evidence="9" type="primary">rne</name>
</gene>
<dbReference type="InterPro" id="IPR004659">
    <property type="entry name" value="RNase_E/G"/>
</dbReference>
<sequence>MKKQIVISEVYQLGAITINTSIKHVVIPHEKHQVGDIYYGFAYKIFPSINGAFIYIGLDNHYSSGFIHLNDLGYIKRRRSLDRLYIDNIYEFIISKQKLLVQVIKEPNFNKGPRLTSNIVINGRYLALMPFNNSIFIAKQIINPIDRSCFNALGKLLQSHGIGIMFREFSLGINEEILIDEFFFLKQQWYFFLKRTIQLNSFCLVYRESNLIRHIIRDYYNLDVNQIMVDSLFSLQQVKFFLHHWKCFIEINQVNIYLYKDSNKLIKSIYLHNMWQTLSKHKVELSIGGYLIIETLNAMTIIDVNSGAFRNSLNTKTKDAILTTNLVAAKEIAYQLILRNISGIILVDFIDMQNSKDKFFLLEYLYNLFEEDSAKPQIVQFSELGLAEITRKRIAQSLNDFSLCDSYDFIPICYILLLDMCASNWIDFV</sequence>
<keyword evidence="3" id="KW-0479">Metal-binding</keyword>
<proteinExistence type="inferred from homology"/>
<dbReference type="EMBL" id="KY709211">
    <property type="protein sequence ID" value="ARO91190.1"/>
    <property type="molecule type" value="Genomic_DNA"/>
</dbReference>
<keyword evidence="9" id="KW-0150">Chloroplast</keyword>
<dbReference type="PANTHER" id="PTHR30001:SF0">
    <property type="entry name" value="RIBONUCLEASE G"/>
    <property type="match status" value="1"/>
</dbReference>
<evidence type="ECO:0000256" key="4">
    <source>
        <dbReference type="ARBA" id="ARBA00022801"/>
    </source>
</evidence>
<dbReference type="CDD" id="cd04453">
    <property type="entry name" value="S1_RNase_E"/>
    <property type="match status" value="1"/>
</dbReference>
<protein>
    <submittedName>
        <fullName evidence="9">Ribonuclease E</fullName>
    </submittedName>
</protein>
<keyword evidence="4" id="KW-0378">Hydrolase</keyword>
<keyword evidence="5" id="KW-0460">Magnesium</keyword>
<dbReference type="GO" id="GO:0006364">
    <property type="term" value="P:rRNA processing"/>
    <property type="evidence" value="ECO:0007669"/>
    <property type="project" value="TreeGrafter"/>
</dbReference>
<evidence type="ECO:0000256" key="2">
    <source>
        <dbReference type="ARBA" id="ARBA00005522"/>
    </source>
</evidence>
<geneLocation type="chloroplast" evidence="9"/>
<name>A0A1X9PUP0_9RHOD</name>
<dbReference type="GO" id="GO:0016787">
    <property type="term" value="F:hydrolase activity"/>
    <property type="evidence" value="ECO:0007669"/>
    <property type="project" value="UniProtKB-KW"/>
</dbReference>
<dbReference type="Gene3D" id="2.40.50.140">
    <property type="entry name" value="Nucleic acid-binding proteins"/>
    <property type="match status" value="1"/>
</dbReference>
<keyword evidence="9" id="KW-0934">Plastid</keyword>
<dbReference type="GO" id="GO:0005737">
    <property type="term" value="C:cytoplasm"/>
    <property type="evidence" value="ECO:0007669"/>
    <property type="project" value="TreeGrafter"/>
</dbReference>
<evidence type="ECO:0000256" key="6">
    <source>
        <dbReference type="ARBA" id="ARBA00022884"/>
    </source>
</evidence>
<evidence type="ECO:0000256" key="1">
    <source>
        <dbReference type="ARBA" id="ARBA00001946"/>
    </source>
</evidence>
<dbReference type="GO" id="GO:0004540">
    <property type="term" value="F:RNA nuclease activity"/>
    <property type="evidence" value="ECO:0007669"/>
    <property type="project" value="InterPro"/>
</dbReference>
<evidence type="ECO:0000259" key="8">
    <source>
        <dbReference type="Pfam" id="PF10150"/>
    </source>
</evidence>
<dbReference type="SUPFAM" id="SSF50249">
    <property type="entry name" value="Nucleic acid-binding proteins"/>
    <property type="match status" value="1"/>
</dbReference>
<organism evidence="9">
    <name type="scientific">Flintiella sanguinaria</name>
    <dbReference type="NCBI Taxonomy" id="101926"/>
    <lineage>
        <taxon>Eukaryota</taxon>
        <taxon>Rhodophyta</taxon>
        <taxon>Bangiophyceae</taxon>
        <taxon>Porphyridiales</taxon>
        <taxon>Porphyridiaceae</taxon>
        <taxon>Flintiella</taxon>
    </lineage>
</organism>
<dbReference type="InterPro" id="IPR012340">
    <property type="entry name" value="NA-bd_OB-fold"/>
</dbReference>
<dbReference type="AlphaFoldDB" id="A0A1X9PUP0"/>
<evidence type="ECO:0000256" key="5">
    <source>
        <dbReference type="ARBA" id="ARBA00022842"/>
    </source>
</evidence>